<dbReference type="InterPro" id="IPR008914">
    <property type="entry name" value="PEBP"/>
</dbReference>
<dbReference type="InterPro" id="IPR036610">
    <property type="entry name" value="PEBP-like_sf"/>
</dbReference>
<gene>
    <name evidence="2" type="ORF">AUP44_10390</name>
</gene>
<dbReference type="EMBL" id="LPZR01000183">
    <property type="protein sequence ID" value="KYO51047.1"/>
    <property type="molecule type" value="Genomic_DNA"/>
</dbReference>
<dbReference type="PANTHER" id="PTHR30289:SF1">
    <property type="entry name" value="PEBP (PHOSPHATIDYLETHANOLAMINE-BINDING PROTEIN) FAMILY PROTEIN"/>
    <property type="match status" value="1"/>
</dbReference>
<proteinExistence type="predicted"/>
<dbReference type="CDD" id="cd00865">
    <property type="entry name" value="PEBP_bact_arch"/>
    <property type="match status" value="1"/>
</dbReference>
<sequence>MPARICSAVAAAAMAAMIAMPASAGDFRLTSPDMPDGRMPAAQALSAAYGFGCDGGNRSPALNWEGAPAGTRSFVLTAHDPDAPTGIGWTHWVVANIPADAQGLDTGASGDAVRLPAGAVETRTDFGVPGYGGACPPEGREHRYVFTLTALGIEALPVATPEAMPALIGFFANAHALGKAVLEVRYGR</sequence>
<reference evidence="2 3" key="1">
    <citation type="submission" date="2015-12" db="EMBL/GenBank/DDBJ databases">
        <title>Genome sequence of Tistrella mobilis MCCC 1A02139.</title>
        <authorList>
            <person name="Lu L."/>
            <person name="Lai Q."/>
            <person name="Shao Z."/>
            <person name="Qian P."/>
        </authorList>
    </citation>
    <scope>NUCLEOTIDE SEQUENCE [LARGE SCALE GENOMIC DNA]</scope>
    <source>
        <strain evidence="2 3">MCCC 1A02139</strain>
    </source>
</reference>
<evidence type="ECO:0000256" key="1">
    <source>
        <dbReference type="SAM" id="SignalP"/>
    </source>
</evidence>
<dbReference type="Proteomes" id="UP000075787">
    <property type="component" value="Unassembled WGS sequence"/>
</dbReference>
<dbReference type="InterPro" id="IPR005247">
    <property type="entry name" value="YbhB_YbcL/LppC-like"/>
</dbReference>
<dbReference type="PANTHER" id="PTHR30289">
    <property type="entry name" value="UNCHARACTERIZED PROTEIN YBCL-RELATED"/>
    <property type="match status" value="1"/>
</dbReference>
<organism evidence="2 3">
    <name type="scientific">Tistrella mobilis</name>
    <dbReference type="NCBI Taxonomy" id="171437"/>
    <lineage>
        <taxon>Bacteria</taxon>
        <taxon>Pseudomonadati</taxon>
        <taxon>Pseudomonadota</taxon>
        <taxon>Alphaproteobacteria</taxon>
        <taxon>Geminicoccales</taxon>
        <taxon>Geminicoccaceae</taxon>
        <taxon>Tistrella</taxon>
    </lineage>
</organism>
<dbReference type="Gene3D" id="3.90.280.10">
    <property type="entry name" value="PEBP-like"/>
    <property type="match status" value="1"/>
</dbReference>
<dbReference type="RefSeq" id="WP_062767012.1">
    <property type="nucleotide sequence ID" value="NZ_CP121045.1"/>
</dbReference>
<evidence type="ECO:0000313" key="3">
    <source>
        <dbReference type="Proteomes" id="UP000075787"/>
    </source>
</evidence>
<accession>A0A162KE13</accession>
<feature type="chain" id="PRO_5007836877" evidence="1">
    <location>
        <begin position="25"/>
        <end position="188"/>
    </location>
</feature>
<keyword evidence="1" id="KW-0732">Signal</keyword>
<dbReference type="AlphaFoldDB" id="A0A162KE13"/>
<evidence type="ECO:0000313" key="2">
    <source>
        <dbReference type="EMBL" id="KYO51047.1"/>
    </source>
</evidence>
<protein>
    <submittedName>
        <fullName evidence="2">Phosphatidylethanolamine-binding protein</fullName>
    </submittedName>
</protein>
<feature type="signal peptide" evidence="1">
    <location>
        <begin position="1"/>
        <end position="24"/>
    </location>
</feature>
<dbReference type="Pfam" id="PF01161">
    <property type="entry name" value="PBP"/>
    <property type="match status" value="1"/>
</dbReference>
<dbReference type="GeneID" id="97240811"/>
<dbReference type="NCBIfam" id="TIGR00481">
    <property type="entry name" value="YbhB/YbcL family Raf kinase inhibitor-like protein"/>
    <property type="match status" value="1"/>
</dbReference>
<name>A0A162KE13_9PROT</name>
<dbReference type="OrthoDB" id="9797506at2"/>
<dbReference type="SUPFAM" id="SSF49777">
    <property type="entry name" value="PEBP-like"/>
    <property type="match status" value="1"/>
</dbReference>
<comment type="caution">
    <text evidence="2">The sequence shown here is derived from an EMBL/GenBank/DDBJ whole genome shotgun (WGS) entry which is preliminary data.</text>
</comment>